<keyword evidence="1 3" id="KW-0328">Glycosyltransferase</keyword>
<evidence type="ECO:0000313" key="6">
    <source>
        <dbReference type="Proteomes" id="UP001208570"/>
    </source>
</evidence>
<dbReference type="GO" id="GO:0005975">
    <property type="term" value="P:carbohydrate metabolic process"/>
    <property type="evidence" value="ECO:0007669"/>
    <property type="project" value="InterPro"/>
</dbReference>
<dbReference type="PANTHER" id="PTHR11927">
    <property type="entry name" value="GALACTOSIDE 2-L-FUCOSYLTRANSFERASE"/>
    <property type="match status" value="1"/>
</dbReference>
<dbReference type="InterPro" id="IPR002516">
    <property type="entry name" value="Glyco_trans_11"/>
</dbReference>
<comment type="similarity">
    <text evidence="3">Belongs to the glycosyltransferase 11 family.</text>
</comment>
<accession>A0AAD9JTZ6</accession>
<reference evidence="5" key="1">
    <citation type="journal article" date="2023" name="Mol. Biol. Evol.">
        <title>Third-Generation Sequencing Reveals the Adaptive Role of the Epigenome in Three Deep-Sea Polychaetes.</title>
        <authorList>
            <person name="Perez M."/>
            <person name="Aroh O."/>
            <person name="Sun Y."/>
            <person name="Lan Y."/>
            <person name="Juniper S.K."/>
            <person name="Young C.R."/>
            <person name="Angers B."/>
            <person name="Qian P.Y."/>
        </authorList>
    </citation>
    <scope>NUCLEOTIDE SEQUENCE</scope>
    <source>
        <strain evidence="5">P08H-3</strain>
    </source>
</reference>
<gene>
    <name evidence="5" type="ORF">LSH36_168g04089</name>
</gene>
<dbReference type="EMBL" id="JAODUP010000168">
    <property type="protein sequence ID" value="KAK2158518.1"/>
    <property type="molecule type" value="Genomic_DNA"/>
</dbReference>
<dbReference type="AlphaFoldDB" id="A0AAD9JTZ6"/>
<dbReference type="GO" id="GO:0032580">
    <property type="term" value="C:Golgi cisterna membrane"/>
    <property type="evidence" value="ECO:0007669"/>
    <property type="project" value="UniProtKB-SubCell"/>
</dbReference>
<evidence type="ECO:0000313" key="5">
    <source>
        <dbReference type="EMBL" id="KAK2158518.1"/>
    </source>
</evidence>
<dbReference type="GO" id="GO:0008107">
    <property type="term" value="F:galactoside 2-alpha-L-fucosyltransferase activity"/>
    <property type="evidence" value="ECO:0007669"/>
    <property type="project" value="InterPro"/>
</dbReference>
<keyword evidence="2 3" id="KW-0808">Transferase</keyword>
<keyword evidence="3" id="KW-0735">Signal-anchor</keyword>
<dbReference type="CDD" id="cd11301">
    <property type="entry name" value="Fut1_Fut2_like"/>
    <property type="match status" value="1"/>
</dbReference>
<name>A0AAD9JTZ6_9ANNE</name>
<feature type="region of interest" description="Disordered" evidence="4">
    <location>
        <begin position="55"/>
        <end position="75"/>
    </location>
</feature>
<dbReference type="Proteomes" id="UP001208570">
    <property type="component" value="Unassembled WGS sequence"/>
</dbReference>
<evidence type="ECO:0000256" key="3">
    <source>
        <dbReference type="RuleBase" id="RU363129"/>
    </source>
</evidence>
<evidence type="ECO:0000256" key="2">
    <source>
        <dbReference type="ARBA" id="ARBA00022679"/>
    </source>
</evidence>
<protein>
    <recommendedName>
        <fullName evidence="3">L-Fucosyltransferase</fullName>
        <ecNumber evidence="3">2.4.1.-</ecNumber>
    </recommendedName>
</protein>
<keyword evidence="3" id="KW-0812">Transmembrane</keyword>
<comment type="caution">
    <text evidence="5">The sequence shown here is derived from an EMBL/GenBank/DDBJ whole genome shotgun (WGS) entry which is preliminary data.</text>
</comment>
<sequence length="441" mass="50512">MKYIRLSLISLAIFITLSSVVWLYYSDSLSDTSPLATVLSIKSFISNANDTAPPYFEMHNSSDHSSQGASDDQKPNAHDYVQDELIFTNDTTTNRNASVVLGRATNETDVAIEASGHLEENTTGFINSSLLSSEPRGRESRVNETYLNESETSQFQANQTKLYLTVKFKGRLGNQMLEYAALFALTRRFSTWTPVLVKCGRRFGLLLDAFKDSLSIPRANFSLENGVSFVEDPDADVTVEQLRHLPKKNLTLEGFFQSHKFFENAKYELRKEYTFPRAVQDEVFAYFRNITPPEWKDEEFVRVGIHVRRKSLVSSKRQAMGFIPRPPSYFAHAMSYFSRKYERVQFIVGSDDMGWSKENVKGRNVVYSHHSAPIDLAIFANCDHMIMCLGSYSWWAGWLCRGTTIYYGVMPRNGTYLDRILSNNKWIPPPEDEYNHWLPIT</sequence>
<dbReference type="PANTHER" id="PTHR11927:SF9">
    <property type="entry name" value="L-FUCOSYLTRANSFERASE"/>
    <property type="match status" value="1"/>
</dbReference>
<dbReference type="Pfam" id="PF01531">
    <property type="entry name" value="Glyco_transf_11"/>
    <property type="match status" value="1"/>
</dbReference>
<evidence type="ECO:0000256" key="4">
    <source>
        <dbReference type="SAM" id="MobiDB-lite"/>
    </source>
</evidence>
<comment type="pathway">
    <text evidence="3">Protein modification; protein glycosylation.</text>
</comment>
<evidence type="ECO:0000256" key="1">
    <source>
        <dbReference type="ARBA" id="ARBA00022676"/>
    </source>
</evidence>
<dbReference type="EC" id="2.4.1.-" evidence="3"/>
<keyword evidence="3" id="KW-0325">Glycoprotein</keyword>
<keyword evidence="3" id="KW-0333">Golgi apparatus</keyword>
<comment type="subcellular location">
    <subcellularLocation>
        <location evidence="3">Golgi apparatus</location>
        <location evidence="3">Golgi stack membrane</location>
        <topology evidence="3">Single-pass type II membrane protein</topology>
    </subcellularLocation>
</comment>
<keyword evidence="6" id="KW-1185">Reference proteome</keyword>
<proteinExistence type="inferred from homology"/>
<organism evidence="5 6">
    <name type="scientific">Paralvinella palmiformis</name>
    <dbReference type="NCBI Taxonomy" id="53620"/>
    <lineage>
        <taxon>Eukaryota</taxon>
        <taxon>Metazoa</taxon>
        <taxon>Spiralia</taxon>
        <taxon>Lophotrochozoa</taxon>
        <taxon>Annelida</taxon>
        <taxon>Polychaeta</taxon>
        <taxon>Sedentaria</taxon>
        <taxon>Canalipalpata</taxon>
        <taxon>Terebellida</taxon>
        <taxon>Terebelliformia</taxon>
        <taxon>Alvinellidae</taxon>
        <taxon>Paralvinella</taxon>
    </lineage>
</organism>